<feature type="transmembrane region" description="Helical" evidence="11">
    <location>
        <begin position="687"/>
        <end position="708"/>
    </location>
</feature>
<evidence type="ECO:0000256" key="6">
    <source>
        <dbReference type="ARBA" id="ARBA00022989"/>
    </source>
</evidence>
<dbReference type="Proteomes" id="UP001458880">
    <property type="component" value="Unassembled WGS sequence"/>
</dbReference>
<dbReference type="NCBIfam" id="TIGR00813">
    <property type="entry name" value="sss"/>
    <property type="match status" value="1"/>
</dbReference>
<keyword evidence="13" id="KW-1185">Reference proteome</keyword>
<keyword evidence="3" id="KW-0813">Transport</keyword>
<keyword evidence="8" id="KW-0406">Ion transport</keyword>
<evidence type="ECO:0000256" key="3">
    <source>
        <dbReference type="ARBA" id="ARBA00022448"/>
    </source>
</evidence>
<dbReference type="AlphaFoldDB" id="A0AAW1KQQ0"/>
<keyword evidence="10" id="KW-0739">Sodium transport</keyword>
<dbReference type="EMBL" id="JASPKY010000191">
    <property type="protein sequence ID" value="KAK9722164.1"/>
    <property type="molecule type" value="Genomic_DNA"/>
</dbReference>
<evidence type="ECO:0000256" key="1">
    <source>
        <dbReference type="ARBA" id="ARBA00004651"/>
    </source>
</evidence>
<dbReference type="GO" id="GO:0006814">
    <property type="term" value="P:sodium ion transport"/>
    <property type="evidence" value="ECO:0007669"/>
    <property type="project" value="UniProtKB-KW"/>
</dbReference>
<keyword evidence="7" id="KW-0915">Sodium</keyword>
<accession>A0AAW1KQQ0</accession>
<dbReference type="PROSITE" id="PS50283">
    <property type="entry name" value="NA_SOLUT_SYMP_3"/>
    <property type="match status" value="2"/>
</dbReference>
<comment type="subcellular location">
    <subcellularLocation>
        <location evidence="1">Cell membrane</location>
        <topology evidence="1">Multi-pass membrane protein</topology>
    </subcellularLocation>
</comment>
<feature type="transmembrane region" description="Helical" evidence="11">
    <location>
        <begin position="36"/>
        <end position="57"/>
    </location>
</feature>
<feature type="transmembrane region" description="Helical" evidence="11">
    <location>
        <begin position="401"/>
        <end position="424"/>
    </location>
</feature>
<evidence type="ECO:0000256" key="11">
    <source>
        <dbReference type="SAM" id="Phobius"/>
    </source>
</evidence>
<dbReference type="GO" id="GO:0015293">
    <property type="term" value="F:symporter activity"/>
    <property type="evidence" value="ECO:0007669"/>
    <property type="project" value="TreeGrafter"/>
</dbReference>
<feature type="transmembrane region" description="Helical" evidence="11">
    <location>
        <begin position="617"/>
        <end position="642"/>
    </location>
</feature>
<evidence type="ECO:0000256" key="7">
    <source>
        <dbReference type="ARBA" id="ARBA00023053"/>
    </source>
</evidence>
<comment type="caution">
    <text evidence="12">The sequence shown here is derived from an EMBL/GenBank/DDBJ whole genome shotgun (WGS) entry which is preliminary data.</text>
</comment>
<feature type="transmembrane region" description="Helical" evidence="11">
    <location>
        <begin position="63"/>
        <end position="87"/>
    </location>
</feature>
<feature type="transmembrane region" description="Helical" evidence="11">
    <location>
        <begin position="200"/>
        <end position="218"/>
    </location>
</feature>
<protein>
    <submittedName>
        <fullName evidence="12">Sodium:solute symporter family</fullName>
    </submittedName>
</protein>
<gene>
    <name evidence="12" type="ORF">QE152_g19838</name>
</gene>
<dbReference type="PANTHER" id="PTHR42985:SF21">
    <property type="entry name" value="SODIUM-DEPENDENT MULTIVITAMIN TRANSPORTER-LIKE PROTEIN"/>
    <property type="match status" value="1"/>
</dbReference>
<evidence type="ECO:0000313" key="13">
    <source>
        <dbReference type="Proteomes" id="UP001458880"/>
    </source>
</evidence>
<dbReference type="InterPro" id="IPR038377">
    <property type="entry name" value="Na/Glc_symporter_sf"/>
</dbReference>
<feature type="transmembrane region" description="Helical" evidence="11">
    <location>
        <begin position="154"/>
        <end position="175"/>
    </location>
</feature>
<feature type="transmembrane region" description="Helical" evidence="11">
    <location>
        <begin position="788"/>
        <end position="806"/>
    </location>
</feature>
<name>A0AAW1KQQ0_POPJA</name>
<feature type="transmembrane region" description="Helical" evidence="11">
    <location>
        <begin position="239"/>
        <end position="261"/>
    </location>
</feature>
<evidence type="ECO:0000256" key="10">
    <source>
        <dbReference type="ARBA" id="ARBA00023201"/>
    </source>
</evidence>
<feature type="transmembrane region" description="Helical" evidence="11">
    <location>
        <begin position="556"/>
        <end position="580"/>
    </location>
</feature>
<dbReference type="InterPro" id="IPR001734">
    <property type="entry name" value="Na/solute_symporter"/>
</dbReference>
<feature type="transmembrane region" description="Helical" evidence="11">
    <location>
        <begin position="369"/>
        <end position="394"/>
    </location>
</feature>
<reference evidence="12 13" key="1">
    <citation type="journal article" date="2024" name="BMC Genomics">
        <title>De novo assembly and annotation of Popillia japonica's genome with initial clues to its potential as an invasive pest.</title>
        <authorList>
            <person name="Cucini C."/>
            <person name="Boschi S."/>
            <person name="Funari R."/>
            <person name="Cardaioli E."/>
            <person name="Iannotti N."/>
            <person name="Marturano G."/>
            <person name="Paoli F."/>
            <person name="Bruttini M."/>
            <person name="Carapelli A."/>
            <person name="Frati F."/>
            <person name="Nardi F."/>
        </authorList>
    </citation>
    <scope>NUCLEOTIDE SEQUENCE [LARGE SCALE GENOMIC DNA]</scope>
    <source>
        <strain evidence="12">DMR45628</strain>
    </source>
</reference>
<feature type="transmembrane region" description="Helical" evidence="11">
    <location>
        <begin position="469"/>
        <end position="488"/>
    </location>
</feature>
<evidence type="ECO:0000313" key="12">
    <source>
        <dbReference type="EMBL" id="KAK9722164.1"/>
    </source>
</evidence>
<organism evidence="12 13">
    <name type="scientific">Popillia japonica</name>
    <name type="common">Japanese beetle</name>
    <dbReference type="NCBI Taxonomy" id="7064"/>
    <lineage>
        <taxon>Eukaryota</taxon>
        <taxon>Metazoa</taxon>
        <taxon>Ecdysozoa</taxon>
        <taxon>Arthropoda</taxon>
        <taxon>Hexapoda</taxon>
        <taxon>Insecta</taxon>
        <taxon>Pterygota</taxon>
        <taxon>Neoptera</taxon>
        <taxon>Endopterygota</taxon>
        <taxon>Coleoptera</taxon>
        <taxon>Polyphaga</taxon>
        <taxon>Scarabaeiformia</taxon>
        <taxon>Scarabaeidae</taxon>
        <taxon>Rutelinae</taxon>
        <taxon>Popillia</taxon>
    </lineage>
</organism>
<feature type="transmembrane region" description="Helical" evidence="11">
    <location>
        <begin position="299"/>
        <end position="324"/>
    </location>
</feature>
<keyword evidence="6 11" id="KW-1133">Transmembrane helix</keyword>
<feature type="transmembrane region" description="Helical" evidence="11">
    <location>
        <begin position="662"/>
        <end position="681"/>
    </location>
</feature>
<dbReference type="InterPro" id="IPR051163">
    <property type="entry name" value="Sodium:Solute_Symporter_SSF"/>
</dbReference>
<keyword evidence="9 11" id="KW-0472">Membrane</keyword>
<keyword evidence="4" id="KW-1003">Cell membrane</keyword>
<dbReference type="Gene3D" id="1.20.1730.10">
    <property type="entry name" value="Sodium/glucose cotransporter"/>
    <property type="match status" value="2"/>
</dbReference>
<evidence type="ECO:0000256" key="8">
    <source>
        <dbReference type="ARBA" id="ARBA00023065"/>
    </source>
</evidence>
<sequence length="824" mass="89555">MNIEKLQFSWYDYGLFGTMLLLSTSVGGRKMSAIPVAASLIVGMVSGITLLAVPAHIYSYGVAYLLSIPTFISAAAITFYAFLPVFYELQITTLFTISMSNYLPIVIYIPALALSQATGISINTITPAICTVCIFYTTFGGLKAVIWTDILQFILMLGSIITIFSIGISTSGGFINVWQKNAESRRTAIDFSFDLTNRDTFWSSGIAMSVNWFCYIAVNQGIVQKCISVSNLPAAGKALAIFAVGLIVVVFLCGFTGLIMFSRYSECDPLTSGSIMEPDQLLPHYVMDIARTIPGLSGLFTAGIFSAALSTLAATINCLSATIFKDFVSRFVKKGTSEKAISNYLKMLSVLIGVTCTALVYIVPYLGNILPLVMSLGGISDGATLGIFTCALLLPGVNARGVLVGGIVALIFMAWVVLGSQYYIATKAITYPSLPVSISGCQNITLPDKIFTQINNTFGGLRAVVWTDALQFIVMVAAIIAIVALGFSSDDIENIWNKNYEYGRLDISFSIDVTKRDTFWTATIGNSLIWTTYFMYNQGFVQKCISLPHYKAVRCAIINFAIGVMIIFSLAILTGLLMFAKYWNCDPQLLGKIKQYDQLLPYYVMDIARTIPGLPGLFISGIFSAALSTLSASINCLSASIYEDFIAPHIKKGTSERAITNYLKLLAMLIGALVTLLTYIIPYLGTIQPLAITVGSVTGSTLLGFYTCGMLIPAINAKGALFGGLTSILFVTWIISGAQYYKSVGLITHEPLPIGTGGCQNVTFLNSSVISYSRKTEEAAFVIYRISFYYYTLLGLLVFLLVAFIVSKLTPNCNKRLTKKYFSP</sequence>
<feature type="transmembrane region" description="Helical" evidence="11">
    <location>
        <begin position="344"/>
        <end position="363"/>
    </location>
</feature>
<comment type="similarity">
    <text evidence="2">Belongs to the sodium:solute symporter (SSF) (TC 2.A.21) family.</text>
</comment>
<evidence type="ECO:0000256" key="9">
    <source>
        <dbReference type="ARBA" id="ARBA00023136"/>
    </source>
</evidence>
<evidence type="ECO:0000256" key="4">
    <source>
        <dbReference type="ARBA" id="ARBA00022475"/>
    </source>
</evidence>
<keyword evidence="5 11" id="KW-0812">Transmembrane</keyword>
<feature type="transmembrane region" description="Helical" evidence="11">
    <location>
        <begin position="6"/>
        <end position="24"/>
    </location>
</feature>
<dbReference type="Pfam" id="PF00474">
    <property type="entry name" value="SSF"/>
    <property type="match status" value="2"/>
</dbReference>
<dbReference type="GO" id="GO:0005886">
    <property type="term" value="C:plasma membrane"/>
    <property type="evidence" value="ECO:0007669"/>
    <property type="project" value="UniProtKB-SubCell"/>
</dbReference>
<feature type="transmembrane region" description="Helical" evidence="11">
    <location>
        <begin position="94"/>
        <end position="114"/>
    </location>
</feature>
<feature type="transmembrane region" description="Helical" evidence="11">
    <location>
        <begin position="120"/>
        <end position="142"/>
    </location>
</feature>
<feature type="transmembrane region" description="Helical" evidence="11">
    <location>
        <begin position="720"/>
        <end position="741"/>
    </location>
</feature>
<evidence type="ECO:0000256" key="2">
    <source>
        <dbReference type="ARBA" id="ARBA00006434"/>
    </source>
</evidence>
<evidence type="ECO:0000256" key="5">
    <source>
        <dbReference type="ARBA" id="ARBA00022692"/>
    </source>
</evidence>
<proteinExistence type="inferred from homology"/>
<dbReference type="PANTHER" id="PTHR42985">
    <property type="entry name" value="SODIUM-COUPLED MONOCARBOXYLATE TRANSPORTER"/>
    <property type="match status" value="1"/>
</dbReference>